<dbReference type="SUPFAM" id="SSF57850">
    <property type="entry name" value="RING/U-box"/>
    <property type="match status" value="1"/>
</dbReference>
<organism evidence="5 6">
    <name type="scientific">Mycena alexandri</name>
    <dbReference type="NCBI Taxonomy" id="1745969"/>
    <lineage>
        <taxon>Eukaryota</taxon>
        <taxon>Fungi</taxon>
        <taxon>Dikarya</taxon>
        <taxon>Basidiomycota</taxon>
        <taxon>Agaricomycotina</taxon>
        <taxon>Agaricomycetes</taxon>
        <taxon>Agaricomycetidae</taxon>
        <taxon>Agaricales</taxon>
        <taxon>Marasmiineae</taxon>
        <taxon>Mycenaceae</taxon>
        <taxon>Mycena</taxon>
    </lineage>
</organism>
<dbReference type="InterPro" id="IPR013083">
    <property type="entry name" value="Znf_RING/FYVE/PHD"/>
</dbReference>
<proteinExistence type="predicted"/>
<keyword evidence="1" id="KW-0479">Metal-binding</keyword>
<evidence type="ECO:0000256" key="2">
    <source>
        <dbReference type="SAM" id="MobiDB-lite"/>
    </source>
</evidence>
<name>A0AAD6T2I0_9AGAR</name>
<feature type="transmembrane region" description="Helical" evidence="3">
    <location>
        <begin position="506"/>
        <end position="528"/>
    </location>
</feature>
<feature type="region of interest" description="Disordered" evidence="2">
    <location>
        <begin position="58"/>
        <end position="80"/>
    </location>
</feature>
<gene>
    <name evidence="5" type="ORF">C8F04DRAFT_1255775</name>
</gene>
<feature type="region of interest" description="Disordered" evidence="2">
    <location>
        <begin position="138"/>
        <end position="164"/>
    </location>
</feature>
<keyword evidence="6" id="KW-1185">Reference proteome</keyword>
<dbReference type="InterPro" id="IPR001841">
    <property type="entry name" value="Znf_RING"/>
</dbReference>
<dbReference type="AlphaFoldDB" id="A0AAD6T2I0"/>
<evidence type="ECO:0000313" key="5">
    <source>
        <dbReference type="EMBL" id="KAJ7038494.1"/>
    </source>
</evidence>
<feature type="compositionally biased region" description="Basic and acidic residues" evidence="2">
    <location>
        <begin position="426"/>
        <end position="453"/>
    </location>
</feature>
<dbReference type="EMBL" id="JARJCM010000031">
    <property type="protein sequence ID" value="KAJ7038494.1"/>
    <property type="molecule type" value="Genomic_DNA"/>
</dbReference>
<keyword evidence="1" id="KW-0863">Zinc-finger</keyword>
<evidence type="ECO:0000259" key="4">
    <source>
        <dbReference type="PROSITE" id="PS50089"/>
    </source>
</evidence>
<protein>
    <recommendedName>
        <fullName evidence="4">RING-type domain-containing protein</fullName>
    </recommendedName>
</protein>
<feature type="domain" description="RING-type" evidence="4">
    <location>
        <begin position="366"/>
        <end position="411"/>
    </location>
</feature>
<dbReference type="Proteomes" id="UP001218188">
    <property type="component" value="Unassembled WGS sequence"/>
</dbReference>
<evidence type="ECO:0000256" key="3">
    <source>
        <dbReference type="SAM" id="Phobius"/>
    </source>
</evidence>
<feature type="region of interest" description="Disordered" evidence="2">
    <location>
        <begin position="421"/>
        <end position="462"/>
    </location>
</feature>
<accession>A0AAD6T2I0</accession>
<keyword evidence="3" id="KW-0812">Transmembrane</keyword>
<dbReference type="PROSITE" id="PS50089">
    <property type="entry name" value="ZF_RING_2"/>
    <property type="match status" value="1"/>
</dbReference>
<sequence>MTSGLELDGCGPQEARRSSLRLKEGLTICRGGSAGRRRDFAGHASSVTTVVGFSHFPGRPPIDDEPNAHEAVPPPLGASTPPSTLNALNEVFAAVSAGLVRHALTRAEHVLNSSWDEPAFADSPRRHTRILLRAPPRRPRRPFAVPRTSTRHRHAPALSRGRDGQVRRVLAREDVRAPARGAAQVHERVRGLRGGGGGGGCWRGAGDARNAPARAAAAGAAAVFGVADPLSVRRGYADYHLRTFDRPALMSGALESIRRQIPLASLAPPSMSSDDAVADDILLVAHTVNLAPSLESLQKQDYLQRYPLAFPPHNQTLSHEERRTAVHQYFKKKPCLQEPEQKAIALSKKLYHDFKEEPNWRQEQKCPICGKREASILLPCSCRYAAYHLSCFQTWHVSKGVERVVDCPTCRQPTKPVNVGWIEMSSSEKDERDRKKAQAKKEDKKASAKERARNAGRQRAKARRDWERNGGKLFVVALRTENMSSPSTVLYLSGCPPDLDSSIPRLIVLFTSAHALVCSSILSPFVYARIFRRHMLTFCTEHVGPEVAVPAARICR</sequence>
<dbReference type="Gene3D" id="3.30.40.10">
    <property type="entry name" value="Zinc/RING finger domain, C3HC4 (zinc finger)"/>
    <property type="match status" value="1"/>
</dbReference>
<keyword evidence="3" id="KW-1133">Transmembrane helix</keyword>
<evidence type="ECO:0000313" key="6">
    <source>
        <dbReference type="Proteomes" id="UP001218188"/>
    </source>
</evidence>
<dbReference type="GO" id="GO:0008270">
    <property type="term" value="F:zinc ion binding"/>
    <property type="evidence" value="ECO:0007669"/>
    <property type="project" value="UniProtKB-KW"/>
</dbReference>
<reference evidence="5" key="1">
    <citation type="submission" date="2023-03" db="EMBL/GenBank/DDBJ databases">
        <title>Massive genome expansion in bonnet fungi (Mycena s.s.) driven by repeated elements and novel gene families across ecological guilds.</title>
        <authorList>
            <consortium name="Lawrence Berkeley National Laboratory"/>
            <person name="Harder C.B."/>
            <person name="Miyauchi S."/>
            <person name="Viragh M."/>
            <person name="Kuo A."/>
            <person name="Thoen E."/>
            <person name="Andreopoulos B."/>
            <person name="Lu D."/>
            <person name="Skrede I."/>
            <person name="Drula E."/>
            <person name="Henrissat B."/>
            <person name="Morin E."/>
            <person name="Kohler A."/>
            <person name="Barry K."/>
            <person name="LaButti K."/>
            <person name="Morin E."/>
            <person name="Salamov A."/>
            <person name="Lipzen A."/>
            <person name="Mereny Z."/>
            <person name="Hegedus B."/>
            <person name="Baldrian P."/>
            <person name="Stursova M."/>
            <person name="Weitz H."/>
            <person name="Taylor A."/>
            <person name="Grigoriev I.V."/>
            <person name="Nagy L.G."/>
            <person name="Martin F."/>
            <person name="Kauserud H."/>
        </authorList>
    </citation>
    <scope>NUCLEOTIDE SEQUENCE</scope>
    <source>
        <strain evidence="5">CBHHK200</strain>
    </source>
</reference>
<evidence type="ECO:0000256" key="1">
    <source>
        <dbReference type="PROSITE-ProRule" id="PRU00175"/>
    </source>
</evidence>
<comment type="caution">
    <text evidence="5">The sequence shown here is derived from an EMBL/GenBank/DDBJ whole genome shotgun (WGS) entry which is preliminary data.</text>
</comment>
<keyword evidence="1" id="KW-0862">Zinc</keyword>
<dbReference type="CDD" id="cd16448">
    <property type="entry name" value="RING-H2"/>
    <property type="match status" value="1"/>
</dbReference>
<keyword evidence="3" id="KW-0472">Membrane</keyword>